<comment type="caution">
    <text evidence="5">The sequence shown here is derived from an EMBL/GenBank/DDBJ whole genome shotgun (WGS) entry which is preliminary data.</text>
</comment>
<evidence type="ECO:0000313" key="6">
    <source>
        <dbReference type="Proteomes" id="UP000262195"/>
    </source>
</evidence>
<keyword evidence="3" id="KW-1133">Transmembrane helix</keyword>
<organism evidence="5 6">
    <name type="scientific">Bavariicoccus seileri</name>
    <dbReference type="NCBI Taxonomy" id="549685"/>
    <lineage>
        <taxon>Bacteria</taxon>
        <taxon>Bacillati</taxon>
        <taxon>Bacillota</taxon>
        <taxon>Bacilli</taxon>
        <taxon>Lactobacillales</taxon>
        <taxon>Enterococcaceae</taxon>
        <taxon>Bavariicoccus</taxon>
    </lineage>
</organism>
<accession>A0A3D4S516</accession>
<feature type="region of interest" description="Disordered" evidence="2">
    <location>
        <begin position="1"/>
        <end position="38"/>
    </location>
</feature>
<comment type="similarity">
    <text evidence="1">Belongs to the LytR/CpsA/Psr (LCP) family.</text>
</comment>
<dbReference type="Gene3D" id="3.40.630.190">
    <property type="entry name" value="LCP protein"/>
    <property type="match status" value="1"/>
</dbReference>
<evidence type="ECO:0000259" key="4">
    <source>
        <dbReference type="Pfam" id="PF03816"/>
    </source>
</evidence>
<name>A0A3D4S516_9ENTE</name>
<dbReference type="EMBL" id="DQHO01000027">
    <property type="protein sequence ID" value="HCS93903.1"/>
    <property type="molecule type" value="Genomic_DNA"/>
</dbReference>
<feature type="transmembrane region" description="Helical" evidence="3">
    <location>
        <begin position="43"/>
        <end position="65"/>
    </location>
</feature>
<dbReference type="InterPro" id="IPR050922">
    <property type="entry name" value="LytR/CpsA/Psr_CW_biosynth"/>
</dbReference>
<gene>
    <name evidence="5" type="ORF">DIW15_04255</name>
</gene>
<evidence type="ECO:0000256" key="3">
    <source>
        <dbReference type="SAM" id="Phobius"/>
    </source>
</evidence>
<keyword evidence="3" id="KW-0472">Membrane</keyword>
<dbReference type="Proteomes" id="UP000262195">
    <property type="component" value="Unassembled WGS sequence"/>
</dbReference>
<proteinExistence type="inferred from homology"/>
<dbReference type="PANTHER" id="PTHR33392:SF6">
    <property type="entry name" value="POLYISOPRENYL-TEICHOIC ACID--PEPTIDOGLYCAN TEICHOIC ACID TRANSFERASE TAGU"/>
    <property type="match status" value="1"/>
</dbReference>
<keyword evidence="3" id="KW-0812">Transmembrane</keyword>
<reference evidence="5 6" key="1">
    <citation type="journal article" date="2018" name="Nat. Biotechnol.">
        <title>A standardized bacterial taxonomy based on genome phylogeny substantially revises the tree of life.</title>
        <authorList>
            <person name="Parks D.H."/>
            <person name="Chuvochina M."/>
            <person name="Waite D.W."/>
            <person name="Rinke C."/>
            <person name="Skarshewski A."/>
            <person name="Chaumeil P.A."/>
            <person name="Hugenholtz P."/>
        </authorList>
    </citation>
    <scope>NUCLEOTIDE SEQUENCE [LARGE SCALE GENOMIC DNA]</scope>
    <source>
        <strain evidence="5">UBA11306</strain>
    </source>
</reference>
<evidence type="ECO:0000313" key="5">
    <source>
        <dbReference type="EMBL" id="HCS93903.1"/>
    </source>
</evidence>
<evidence type="ECO:0000256" key="1">
    <source>
        <dbReference type="ARBA" id="ARBA00006068"/>
    </source>
</evidence>
<dbReference type="STRING" id="1121105.GCA_000421665_00395"/>
<dbReference type="InterPro" id="IPR004474">
    <property type="entry name" value="LytR_CpsA_psr"/>
</dbReference>
<dbReference type="PANTHER" id="PTHR33392">
    <property type="entry name" value="POLYISOPRENYL-TEICHOIC ACID--PEPTIDOGLYCAN TEICHOIC ACID TRANSFERASE TAGU"/>
    <property type="match status" value="1"/>
</dbReference>
<dbReference type="NCBIfam" id="TIGR00350">
    <property type="entry name" value="lytR_cpsA_psr"/>
    <property type="match status" value="1"/>
</dbReference>
<feature type="domain" description="Cell envelope-related transcriptional attenuator" evidence="4">
    <location>
        <begin position="119"/>
        <end position="262"/>
    </location>
</feature>
<protein>
    <submittedName>
        <fullName evidence="5">Transcriptional regulator</fullName>
    </submittedName>
</protein>
<dbReference type="AlphaFoldDB" id="A0A3D4S516"/>
<dbReference type="Pfam" id="PF03816">
    <property type="entry name" value="LytR_cpsA_psr"/>
    <property type="match status" value="1"/>
</dbReference>
<sequence>MNPEQPNKGGSQGHREASRDVSPAQRSGKKQANQSKKKRKHGCLTGLLIVGAVLAIVLAVVLKVFGDVDVAYDDIYQTVNKNKVRDEDVDLSQVNPISILLMGVDYGEEENRPKSSGGRADSLMILTLDPKNGNSTLTSIPRDVLTEIVGHGTLEKINHSYAYGESEMTINTVQHLFDIPIDYYVEVSMDGMKGIVDAIGGVEITSPLTFDFEGHHFNEGEKRTLNGDDALAFSRMRYTDPEGDYGRQKRQQMVIKAMMKKAVSMDSIANYQSVLDTLSENMRTNLSFDDLVDLQTKYSKAADHIERNNVYAHGMNTDGQDSIYVSKQEIYRVSNYIRKHLGIDEVSYDDITSNIYAPGLSEQFDPLDADETAEAGYPMYQIDENSNLILIGYQ</sequence>
<evidence type="ECO:0000256" key="2">
    <source>
        <dbReference type="SAM" id="MobiDB-lite"/>
    </source>
</evidence>